<feature type="compositionally biased region" description="Low complexity" evidence="10">
    <location>
        <begin position="333"/>
        <end position="345"/>
    </location>
</feature>
<dbReference type="Gene3D" id="1.20.1050.40">
    <property type="entry name" value="Endopeptidase. Chain P, domain 1"/>
    <property type="match status" value="1"/>
</dbReference>
<proteinExistence type="inferred from homology"/>
<keyword evidence="12" id="KW-1185">Reference proteome</keyword>
<feature type="region of interest" description="Disordered" evidence="10">
    <location>
        <begin position="1"/>
        <end position="21"/>
    </location>
</feature>
<dbReference type="GO" id="GO:0004222">
    <property type="term" value="F:metalloendopeptidase activity"/>
    <property type="evidence" value="ECO:0007669"/>
    <property type="project" value="InterPro"/>
</dbReference>
<feature type="region of interest" description="Disordered" evidence="10">
    <location>
        <begin position="310"/>
        <end position="379"/>
    </location>
</feature>
<name>A0AB34GT83_ESCRO</name>
<evidence type="ECO:0000256" key="4">
    <source>
        <dbReference type="ARBA" id="ARBA00022490"/>
    </source>
</evidence>
<evidence type="ECO:0000256" key="7">
    <source>
        <dbReference type="ARBA" id="ARBA00022801"/>
    </source>
</evidence>
<reference evidence="11 12" key="1">
    <citation type="submission" date="2022-11" db="EMBL/GenBank/DDBJ databases">
        <title>Whole genome sequence of Eschrichtius robustus ER-17-0199.</title>
        <authorList>
            <person name="Bruniche-Olsen A."/>
            <person name="Black A.N."/>
            <person name="Fields C.J."/>
            <person name="Walden K."/>
            <person name="Dewoody J.A."/>
        </authorList>
    </citation>
    <scope>NUCLEOTIDE SEQUENCE [LARGE SCALE GENOMIC DNA]</scope>
    <source>
        <strain evidence="11">ER-17-0199</strain>
        <tissue evidence="11">Blubber</tissue>
    </source>
</reference>
<comment type="caution">
    <text evidence="11">The sequence shown here is derived from an EMBL/GenBank/DDBJ whole genome shotgun (WGS) entry which is preliminary data.</text>
</comment>
<dbReference type="SUPFAM" id="SSF55486">
    <property type="entry name" value="Metalloproteases ('zincins'), catalytic domain"/>
    <property type="match status" value="1"/>
</dbReference>
<dbReference type="AlphaFoldDB" id="A0AB34GT83"/>
<gene>
    <name evidence="11" type="ORF">J1605_010037</name>
</gene>
<evidence type="ECO:0000256" key="3">
    <source>
        <dbReference type="ARBA" id="ARBA00006040"/>
    </source>
</evidence>
<evidence type="ECO:0000313" key="12">
    <source>
        <dbReference type="Proteomes" id="UP001159641"/>
    </source>
</evidence>
<evidence type="ECO:0000256" key="6">
    <source>
        <dbReference type="ARBA" id="ARBA00022723"/>
    </source>
</evidence>
<dbReference type="PANTHER" id="PTHR11804">
    <property type="entry name" value="PROTEASE M3 THIMET OLIGOPEPTIDASE-RELATED"/>
    <property type="match status" value="1"/>
</dbReference>
<keyword evidence="9" id="KW-0482">Metalloprotease</keyword>
<keyword evidence="5" id="KW-0645">Protease</keyword>
<evidence type="ECO:0000256" key="8">
    <source>
        <dbReference type="ARBA" id="ARBA00022833"/>
    </source>
</evidence>
<dbReference type="EMBL" id="JAIQCJ010002108">
    <property type="protein sequence ID" value="KAJ8782513.1"/>
    <property type="molecule type" value="Genomic_DNA"/>
</dbReference>
<evidence type="ECO:0000313" key="11">
    <source>
        <dbReference type="EMBL" id="KAJ8782513.1"/>
    </source>
</evidence>
<keyword evidence="6" id="KW-0479">Metal-binding</keyword>
<dbReference type="FunFam" id="1.20.1050.40:FF:000001">
    <property type="entry name" value="Thimet oligopeptidase 1"/>
    <property type="match status" value="1"/>
</dbReference>
<keyword evidence="4" id="KW-0963">Cytoplasm</keyword>
<sequence length="379" mass="41591">MSCTLKTLHSPPKPPEQAHVAPHQSPCALLKRNAHLPSCHPGTTHSPFNTKPEGHLLRQRWTPSSSSKAQYLSCLWSSISYKAFRLFPGLPTLHPTDLAAEWTEGAGRYADAGQVEGEVAGAHPPAMKPPTACAGDALDVAAPCSAVNYLRWDLSAQQIGELTTKLIEETKRVYDHVGSQELQDVSYENTLKALADVEVSYTVQRNILDFPQHVSPSKDIRTASTEADKKLSEFDVEMSMRQDVYQRIVWLQVSARQGVFRLGPSAPQALRGVTLEGAPQEKVQSDSLRPEASRYLERLIRLGRRNGLHLPEETQEFSSDSIYPESEPAGQGSAHASHRSTSSSALVADRLCQEFPRPQPEFRSLASAGPQNTGPQSTD</sequence>
<evidence type="ECO:0000256" key="1">
    <source>
        <dbReference type="ARBA" id="ARBA00001947"/>
    </source>
</evidence>
<feature type="region of interest" description="Disordered" evidence="10">
    <location>
        <begin position="39"/>
        <end position="62"/>
    </location>
</feature>
<feature type="compositionally biased region" description="Polar residues" evidence="10">
    <location>
        <begin position="369"/>
        <end position="379"/>
    </location>
</feature>
<keyword evidence="8" id="KW-0862">Zinc</keyword>
<comment type="cofactor">
    <cofactor evidence="1">
        <name>Zn(2+)</name>
        <dbReference type="ChEBI" id="CHEBI:29105"/>
    </cofactor>
</comment>
<dbReference type="GO" id="GO:0006518">
    <property type="term" value="P:peptide metabolic process"/>
    <property type="evidence" value="ECO:0007669"/>
    <property type="project" value="TreeGrafter"/>
</dbReference>
<protein>
    <submittedName>
        <fullName evidence="11">Uncharacterized protein</fullName>
    </submittedName>
</protein>
<evidence type="ECO:0000256" key="9">
    <source>
        <dbReference type="ARBA" id="ARBA00023049"/>
    </source>
</evidence>
<comment type="similarity">
    <text evidence="3">Belongs to the peptidase M3 family.</text>
</comment>
<evidence type="ECO:0000256" key="10">
    <source>
        <dbReference type="SAM" id="MobiDB-lite"/>
    </source>
</evidence>
<evidence type="ECO:0000256" key="2">
    <source>
        <dbReference type="ARBA" id="ARBA00004496"/>
    </source>
</evidence>
<dbReference type="PANTHER" id="PTHR11804:SF50">
    <property type="entry name" value="THIMET OLIGOPEPTIDASE"/>
    <property type="match status" value="1"/>
</dbReference>
<comment type="subcellular location">
    <subcellularLocation>
        <location evidence="2">Cytoplasm</location>
    </subcellularLocation>
</comment>
<organism evidence="11 12">
    <name type="scientific">Eschrichtius robustus</name>
    <name type="common">California gray whale</name>
    <name type="synonym">Eschrichtius gibbosus</name>
    <dbReference type="NCBI Taxonomy" id="9764"/>
    <lineage>
        <taxon>Eukaryota</taxon>
        <taxon>Metazoa</taxon>
        <taxon>Chordata</taxon>
        <taxon>Craniata</taxon>
        <taxon>Vertebrata</taxon>
        <taxon>Euteleostomi</taxon>
        <taxon>Mammalia</taxon>
        <taxon>Eutheria</taxon>
        <taxon>Laurasiatheria</taxon>
        <taxon>Artiodactyla</taxon>
        <taxon>Whippomorpha</taxon>
        <taxon>Cetacea</taxon>
        <taxon>Mysticeti</taxon>
        <taxon>Eschrichtiidae</taxon>
        <taxon>Eschrichtius</taxon>
    </lineage>
</organism>
<dbReference type="InterPro" id="IPR024080">
    <property type="entry name" value="Neurolysin/TOP_N"/>
</dbReference>
<keyword evidence="7" id="KW-0378">Hydrolase</keyword>
<accession>A0AB34GT83</accession>
<dbReference type="GO" id="GO:0046872">
    <property type="term" value="F:metal ion binding"/>
    <property type="evidence" value="ECO:0007669"/>
    <property type="project" value="UniProtKB-KW"/>
</dbReference>
<dbReference type="GO" id="GO:0006508">
    <property type="term" value="P:proteolysis"/>
    <property type="evidence" value="ECO:0007669"/>
    <property type="project" value="UniProtKB-KW"/>
</dbReference>
<dbReference type="InterPro" id="IPR045090">
    <property type="entry name" value="Pept_M3A_M3B"/>
</dbReference>
<dbReference type="GO" id="GO:0005758">
    <property type="term" value="C:mitochondrial intermembrane space"/>
    <property type="evidence" value="ECO:0007669"/>
    <property type="project" value="TreeGrafter"/>
</dbReference>
<evidence type="ECO:0000256" key="5">
    <source>
        <dbReference type="ARBA" id="ARBA00022670"/>
    </source>
</evidence>
<dbReference type="Proteomes" id="UP001159641">
    <property type="component" value="Unassembled WGS sequence"/>
</dbReference>